<dbReference type="SMART" id="SM00342">
    <property type="entry name" value="HTH_ARAC"/>
    <property type="match status" value="1"/>
</dbReference>
<evidence type="ECO:0000256" key="4">
    <source>
        <dbReference type="PROSITE-ProRule" id="PRU00169"/>
    </source>
</evidence>
<dbReference type="Pfam" id="PF12833">
    <property type="entry name" value="HTH_18"/>
    <property type="match status" value="1"/>
</dbReference>
<dbReference type="Gene3D" id="3.40.50.2300">
    <property type="match status" value="1"/>
</dbReference>
<evidence type="ECO:0000313" key="7">
    <source>
        <dbReference type="EMBL" id="QHT59754.1"/>
    </source>
</evidence>
<dbReference type="GO" id="GO:0000160">
    <property type="term" value="P:phosphorelay signal transduction system"/>
    <property type="evidence" value="ECO:0007669"/>
    <property type="project" value="InterPro"/>
</dbReference>
<dbReference type="Gene3D" id="1.10.10.60">
    <property type="entry name" value="Homeodomain-like"/>
    <property type="match status" value="2"/>
</dbReference>
<dbReference type="GO" id="GO:0043565">
    <property type="term" value="F:sequence-specific DNA binding"/>
    <property type="evidence" value="ECO:0007669"/>
    <property type="project" value="InterPro"/>
</dbReference>
<evidence type="ECO:0000256" key="3">
    <source>
        <dbReference type="ARBA" id="ARBA00023163"/>
    </source>
</evidence>
<dbReference type="SUPFAM" id="SSF46689">
    <property type="entry name" value="Homeodomain-like"/>
    <property type="match status" value="2"/>
</dbReference>
<sequence>MYRVILVDDEAIIRQGIKKIIQRFAPEWEVVGEAEDGVSGLQQIFRLQPDLVILDFRMPGLNGLECCERIAAESPRIHRIILTAYQEFQLAKEAIGHGVMGYITKPLDRGELLETLARARTLVDREREEQEQMSLLRHTVRKAAPLAQQLYVQHYLLGQDINELAQFIVESGYGLPFDPDSDHVVVLVVSPDWIEKDSFSAFDVELFMYALTKFVQEWYAGKPGVYILQDHAGQIVVIHGCPGPDTRLAARQAAELADLLRADIAASFKRTISIGMSRIRPFAHTPDAYQEASLAVTYRFVHGGDQVLSPDKLEADNQLPVRMVEQMEASLELLMQGSEEAAYHALERVVFSEPVSPAQLKRFIVHYMLRLAVQMKQMDLDVSETSGKPLSVWLSELEATTTRDSLLGRIKAMIHQLCQSVLRERSLLDLKSAERAKQYVRDYLADGVSLQAVADYMGMNASYFSRWFKYATNRNFVDYLKECRIEKAKELLQQGTYSLPEISALIGYADVKYFYRVFKELTGLTPSEYRKRYQ</sequence>
<gene>
    <name evidence="7" type="ORF">GXP70_07170</name>
</gene>
<dbReference type="InterPro" id="IPR001789">
    <property type="entry name" value="Sig_transdc_resp-reg_receiver"/>
</dbReference>
<dbReference type="PROSITE" id="PS50110">
    <property type="entry name" value="RESPONSE_REGULATORY"/>
    <property type="match status" value="1"/>
</dbReference>
<dbReference type="PROSITE" id="PS01124">
    <property type="entry name" value="HTH_ARAC_FAMILY_2"/>
    <property type="match status" value="1"/>
</dbReference>
<accession>A0A6C0FWT8</accession>
<evidence type="ECO:0000259" key="5">
    <source>
        <dbReference type="PROSITE" id="PS01124"/>
    </source>
</evidence>
<dbReference type="SUPFAM" id="SSF52172">
    <property type="entry name" value="CheY-like"/>
    <property type="match status" value="1"/>
</dbReference>
<dbReference type="RefSeq" id="WP_162355820.1">
    <property type="nucleotide sequence ID" value="NZ_CP048209.1"/>
</dbReference>
<feature type="domain" description="Response regulatory" evidence="6">
    <location>
        <begin position="3"/>
        <end position="120"/>
    </location>
</feature>
<dbReference type="PRINTS" id="PR00032">
    <property type="entry name" value="HTHARAC"/>
</dbReference>
<keyword evidence="8" id="KW-1185">Reference proteome</keyword>
<dbReference type="Pfam" id="PF00072">
    <property type="entry name" value="Response_reg"/>
    <property type="match status" value="1"/>
</dbReference>
<dbReference type="EMBL" id="CP048209">
    <property type="protein sequence ID" value="QHT59754.1"/>
    <property type="molecule type" value="Genomic_DNA"/>
</dbReference>
<dbReference type="PANTHER" id="PTHR43280">
    <property type="entry name" value="ARAC-FAMILY TRANSCRIPTIONAL REGULATOR"/>
    <property type="match status" value="1"/>
</dbReference>
<dbReference type="SMART" id="SM00448">
    <property type="entry name" value="REC"/>
    <property type="match status" value="1"/>
</dbReference>
<dbReference type="GO" id="GO:0003700">
    <property type="term" value="F:DNA-binding transcription factor activity"/>
    <property type="evidence" value="ECO:0007669"/>
    <property type="project" value="InterPro"/>
</dbReference>
<protein>
    <submittedName>
        <fullName evidence="7">Response regulator</fullName>
    </submittedName>
</protein>
<proteinExistence type="predicted"/>
<keyword evidence="4" id="KW-0597">Phosphoprotein</keyword>
<dbReference type="Proteomes" id="UP000476064">
    <property type="component" value="Chromosome"/>
</dbReference>
<evidence type="ECO:0000256" key="1">
    <source>
        <dbReference type="ARBA" id="ARBA00023015"/>
    </source>
</evidence>
<organism evidence="7 8">
    <name type="scientific">Paenibacillus lycopersici</name>
    <dbReference type="NCBI Taxonomy" id="2704462"/>
    <lineage>
        <taxon>Bacteria</taxon>
        <taxon>Bacillati</taxon>
        <taxon>Bacillota</taxon>
        <taxon>Bacilli</taxon>
        <taxon>Bacillales</taxon>
        <taxon>Paenibacillaceae</taxon>
        <taxon>Paenibacillus</taxon>
    </lineage>
</organism>
<dbReference type="InterPro" id="IPR018062">
    <property type="entry name" value="HTH_AraC-typ_CS"/>
</dbReference>
<keyword evidence="2" id="KW-0238">DNA-binding</keyword>
<name>A0A6C0FWT8_9BACL</name>
<dbReference type="CDD" id="cd17536">
    <property type="entry name" value="REC_YesN-like"/>
    <property type="match status" value="1"/>
</dbReference>
<dbReference type="KEGG" id="plyc:GXP70_07170"/>
<evidence type="ECO:0000313" key="8">
    <source>
        <dbReference type="Proteomes" id="UP000476064"/>
    </source>
</evidence>
<keyword evidence="1" id="KW-0805">Transcription regulation</keyword>
<dbReference type="AlphaFoldDB" id="A0A6C0FWT8"/>
<keyword evidence="3" id="KW-0804">Transcription</keyword>
<dbReference type="InterPro" id="IPR018060">
    <property type="entry name" value="HTH_AraC"/>
</dbReference>
<dbReference type="PANTHER" id="PTHR43280:SF2">
    <property type="entry name" value="HTH-TYPE TRANSCRIPTIONAL REGULATOR EXSA"/>
    <property type="match status" value="1"/>
</dbReference>
<reference evidence="7 8" key="1">
    <citation type="submission" date="2020-01" db="EMBL/GenBank/DDBJ databases">
        <title>Paenibacillus sp. nov., isolated from tomato rhizosphere.</title>
        <authorList>
            <person name="Weon H.-Y."/>
            <person name="Lee S.A."/>
        </authorList>
    </citation>
    <scope>NUCLEOTIDE SEQUENCE [LARGE SCALE GENOMIC DNA]</scope>
    <source>
        <strain evidence="7 8">12200R-189</strain>
    </source>
</reference>
<dbReference type="InterPro" id="IPR020449">
    <property type="entry name" value="Tscrpt_reg_AraC-type_HTH"/>
</dbReference>
<dbReference type="PROSITE" id="PS00041">
    <property type="entry name" value="HTH_ARAC_FAMILY_1"/>
    <property type="match status" value="1"/>
</dbReference>
<evidence type="ECO:0000256" key="2">
    <source>
        <dbReference type="ARBA" id="ARBA00023125"/>
    </source>
</evidence>
<dbReference type="InterPro" id="IPR011006">
    <property type="entry name" value="CheY-like_superfamily"/>
</dbReference>
<feature type="domain" description="HTH araC/xylS-type" evidence="5">
    <location>
        <begin position="434"/>
        <end position="532"/>
    </location>
</feature>
<feature type="modified residue" description="4-aspartylphosphate" evidence="4">
    <location>
        <position position="55"/>
    </location>
</feature>
<evidence type="ECO:0000259" key="6">
    <source>
        <dbReference type="PROSITE" id="PS50110"/>
    </source>
</evidence>
<dbReference type="InterPro" id="IPR009057">
    <property type="entry name" value="Homeodomain-like_sf"/>
</dbReference>